<dbReference type="Proteomes" id="UP000488506">
    <property type="component" value="Unassembled WGS sequence"/>
</dbReference>
<keyword evidence="2" id="KW-0012">Acyltransferase</keyword>
<proteinExistence type="predicted"/>
<evidence type="ECO:0000256" key="1">
    <source>
        <dbReference type="ARBA" id="ARBA00022679"/>
    </source>
</evidence>
<dbReference type="Pfam" id="PF13562">
    <property type="entry name" value="NTP_transf_4"/>
    <property type="match status" value="1"/>
</dbReference>
<dbReference type="SUPFAM" id="SSF51161">
    <property type="entry name" value="Trimeric LpxA-like enzymes"/>
    <property type="match status" value="1"/>
</dbReference>
<sequence length="315" mass="34754">MKITIVEDGGYKNLLPLVYMRPVWELVCGASTLLEKIKRQNPGSEFIFSTRDNKKTEGKTINARMLLSGKEIIYPWDLIKNLKRELEEDLKFLGTGIKGALHPSVSIYNKNNILIEEGVEVEASSVLDARQGPIYIGKGTIINPGTLLRGPLSIGSHCKIAGEITSSIIMSYTNKGHYGFIGHSYICPWVNLGAGTTNSNLKNNYSPVKVQVNGKQVDTGETFCGCFIGDHTKTAIGSMIYTGCVIGVSANLFGENYYKKFIPSFSWGAKGTYKVEDAISAARAMMARRNVQLTPQDELQLKAVFNLTKEERNLI</sequence>
<gene>
    <name evidence="3" type="ORF">FD145_1601</name>
</gene>
<name>A0A833P2L2_UNCSA</name>
<dbReference type="Gene3D" id="2.160.10.10">
    <property type="entry name" value="Hexapeptide repeat proteins"/>
    <property type="match status" value="1"/>
</dbReference>
<dbReference type="InterPro" id="IPR011004">
    <property type="entry name" value="Trimer_LpxA-like_sf"/>
</dbReference>
<dbReference type="GO" id="GO:0016779">
    <property type="term" value="F:nucleotidyltransferase activity"/>
    <property type="evidence" value="ECO:0007669"/>
    <property type="project" value="UniProtKB-ARBA"/>
</dbReference>
<comment type="caution">
    <text evidence="3">The sequence shown here is derived from an EMBL/GenBank/DDBJ whole genome shotgun (WGS) entry which is preliminary data.</text>
</comment>
<protein>
    <submittedName>
        <fullName evidence="3">Glucose-1-phosphate thymidylyltransferase-like protein</fullName>
    </submittedName>
</protein>
<evidence type="ECO:0000313" key="3">
    <source>
        <dbReference type="EMBL" id="KAF0132649.1"/>
    </source>
</evidence>
<dbReference type="AlphaFoldDB" id="A0A833P2L2"/>
<keyword evidence="1 3" id="KW-0808">Transferase</keyword>
<evidence type="ECO:0000313" key="4">
    <source>
        <dbReference type="Proteomes" id="UP000488506"/>
    </source>
</evidence>
<organism evidence="3 4">
    <name type="scientific">Candidatus Saganbacteria bacterium</name>
    <dbReference type="NCBI Taxonomy" id="2575572"/>
    <lineage>
        <taxon>Bacteria</taxon>
        <taxon>Bacillati</taxon>
        <taxon>Saganbacteria</taxon>
    </lineage>
</organism>
<dbReference type="InterPro" id="IPR023917">
    <property type="entry name" value="Bifunctiontional_GlmU_bac-type"/>
</dbReference>
<dbReference type="InterPro" id="IPR050065">
    <property type="entry name" value="GlmU-like"/>
</dbReference>
<dbReference type="NCBIfam" id="TIGR03991">
    <property type="entry name" value="alt_bact_glmU"/>
    <property type="match status" value="1"/>
</dbReference>
<dbReference type="PANTHER" id="PTHR43584">
    <property type="entry name" value="NUCLEOTIDYL TRANSFERASE"/>
    <property type="match status" value="1"/>
</dbReference>
<dbReference type="EMBL" id="WPAF01000048">
    <property type="protein sequence ID" value="KAF0132649.1"/>
    <property type="molecule type" value="Genomic_DNA"/>
</dbReference>
<evidence type="ECO:0000256" key="2">
    <source>
        <dbReference type="ARBA" id="ARBA00023315"/>
    </source>
</evidence>
<dbReference type="GO" id="GO:0016746">
    <property type="term" value="F:acyltransferase activity"/>
    <property type="evidence" value="ECO:0007669"/>
    <property type="project" value="UniProtKB-KW"/>
</dbReference>
<accession>A0A833P2L2</accession>
<reference evidence="3 4" key="1">
    <citation type="submission" date="2019-12" db="EMBL/GenBank/DDBJ databases">
        <authorList>
            <person name="Wolfe R."/>
            <person name="Danczak R."/>
            <person name="Wilkins M."/>
        </authorList>
    </citation>
    <scope>NUCLEOTIDE SEQUENCE [LARGE SCALE GENOMIC DNA]</scope>
    <source>
        <strain evidence="3">X2_MaxBin.013</strain>
    </source>
</reference>